<dbReference type="InterPro" id="IPR002716">
    <property type="entry name" value="PIN_dom"/>
</dbReference>
<feature type="domain" description="PIN" evidence="6">
    <location>
        <begin position="6"/>
        <end position="110"/>
    </location>
</feature>
<accession>F5XKQ5</accession>
<dbReference type="GO" id="GO:0016787">
    <property type="term" value="F:hydrolase activity"/>
    <property type="evidence" value="ECO:0007669"/>
    <property type="project" value="UniProtKB-KW"/>
</dbReference>
<protein>
    <recommendedName>
        <fullName evidence="6">PIN domain-containing protein</fullName>
    </recommendedName>
</protein>
<keyword evidence="4" id="KW-0460">Magnesium</keyword>
<dbReference type="AlphaFoldDB" id="F5XKQ5"/>
<evidence type="ECO:0000256" key="4">
    <source>
        <dbReference type="ARBA" id="ARBA00022842"/>
    </source>
</evidence>
<feature type="region of interest" description="Disordered" evidence="5">
    <location>
        <begin position="116"/>
        <end position="137"/>
    </location>
</feature>
<evidence type="ECO:0000256" key="5">
    <source>
        <dbReference type="SAM" id="MobiDB-lite"/>
    </source>
</evidence>
<proteinExistence type="predicted"/>
<name>F5XKQ5_MICPN</name>
<sequence length="137" mass="14920">MSGPAAVLDACVLVPIRLATTLLWFAEAGLFQPLWSDQILDEVERNLLKLGVDPTRAARRVGNMRTAFGAEALVDGFEDLIDQMTCDPKDRHVLAAAVHDHADALVTFNLKDFPADATTPARDRDPPPRHVPAPTAQ</sequence>
<keyword evidence="1" id="KW-0540">Nuclease</keyword>
<dbReference type="HOGENOM" id="CLU_096418_0_1_11"/>
<dbReference type="KEGG" id="mph:MLP_31130"/>
<dbReference type="Proteomes" id="UP000007947">
    <property type="component" value="Chromosome"/>
</dbReference>
<dbReference type="OrthoDB" id="113459at2"/>
<dbReference type="GO" id="GO:0004518">
    <property type="term" value="F:nuclease activity"/>
    <property type="evidence" value="ECO:0007669"/>
    <property type="project" value="UniProtKB-KW"/>
</dbReference>
<gene>
    <name evidence="7" type="ordered locus">MLP_31130</name>
</gene>
<keyword evidence="2" id="KW-0479">Metal-binding</keyword>
<dbReference type="EMBL" id="AP012204">
    <property type="protein sequence ID" value="BAK36127.1"/>
    <property type="molecule type" value="Genomic_DNA"/>
</dbReference>
<evidence type="ECO:0000256" key="2">
    <source>
        <dbReference type="ARBA" id="ARBA00022723"/>
    </source>
</evidence>
<dbReference type="GO" id="GO:0046872">
    <property type="term" value="F:metal ion binding"/>
    <property type="evidence" value="ECO:0007669"/>
    <property type="project" value="UniProtKB-KW"/>
</dbReference>
<dbReference type="Pfam" id="PF13470">
    <property type="entry name" value="PIN_3"/>
    <property type="match status" value="1"/>
</dbReference>
<dbReference type="InterPro" id="IPR029060">
    <property type="entry name" value="PIN-like_dom_sf"/>
</dbReference>
<organism evidence="7 8">
    <name type="scientific">Microlunatus phosphovorus (strain ATCC 700054 / DSM 10555 / JCM 9379 / NBRC 101784 / NCIMB 13414 / VKM Ac-1990 / NM-1)</name>
    <dbReference type="NCBI Taxonomy" id="1032480"/>
    <lineage>
        <taxon>Bacteria</taxon>
        <taxon>Bacillati</taxon>
        <taxon>Actinomycetota</taxon>
        <taxon>Actinomycetes</taxon>
        <taxon>Propionibacteriales</taxon>
        <taxon>Propionibacteriaceae</taxon>
        <taxon>Microlunatus</taxon>
    </lineage>
</organism>
<dbReference type="RefSeq" id="WP_013863991.1">
    <property type="nucleotide sequence ID" value="NC_015635.1"/>
</dbReference>
<keyword evidence="8" id="KW-1185">Reference proteome</keyword>
<evidence type="ECO:0000313" key="8">
    <source>
        <dbReference type="Proteomes" id="UP000007947"/>
    </source>
</evidence>
<dbReference type="STRING" id="1032480.MLP_31130"/>
<evidence type="ECO:0000313" key="7">
    <source>
        <dbReference type="EMBL" id="BAK36127.1"/>
    </source>
</evidence>
<evidence type="ECO:0000256" key="1">
    <source>
        <dbReference type="ARBA" id="ARBA00022722"/>
    </source>
</evidence>
<evidence type="ECO:0000259" key="6">
    <source>
        <dbReference type="Pfam" id="PF13470"/>
    </source>
</evidence>
<reference evidence="7 8" key="1">
    <citation type="submission" date="2011-05" db="EMBL/GenBank/DDBJ databases">
        <title>Whole genome sequence of Microlunatus phosphovorus NM-1.</title>
        <authorList>
            <person name="Hosoyama A."/>
            <person name="Sasaki K."/>
            <person name="Harada T."/>
            <person name="Igarashi R."/>
            <person name="Kawakoshi A."/>
            <person name="Sasagawa M."/>
            <person name="Fukada J."/>
            <person name="Nakamura S."/>
            <person name="Katano Y."/>
            <person name="Hanada S."/>
            <person name="Kamagata Y."/>
            <person name="Nakamura N."/>
            <person name="Yamazaki S."/>
            <person name="Fujita N."/>
        </authorList>
    </citation>
    <scope>NUCLEOTIDE SEQUENCE [LARGE SCALE GENOMIC DNA]</scope>
    <source>
        <strain evidence="8">ATCC 700054 / DSM 10555 / JCM 9379 / NBRC 101784 / NCIMB 13414 / VKM Ac-1990 / NM-1</strain>
    </source>
</reference>
<dbReference type="SUPFAM" id="SSF88723">
    <property type="entry name" value="PIN domain-like"/>
    <property type="match status" value="1"/>
</dbReference>
<dbReference type="eggNOG" id="COG1569">
    <property type="taxonomic scope" value="Bacteria"/>
</dbReference>
<keyword evidence="3" id="KW-0378">Hydrolase</keyword>
<evidence type="ECO:0000256" key="3">
    <source>
        <dbReference type="ARBA" id="ARBA00022801"/>
    </source>
</evidence>